<dbReference type="EMBL" id="BKZQ01000050">
    <property type="protein sequence ID" value="GER71488.1"/>
    <property type="molecule type" value="Genomic_DNA"/>
</dbReference>
<dbReference type="InterPro" id="IPR038728">
    <property type="entry name" value="YkvI-like"/>
</dbReference>
<sequence length="344" mass="37478">MKQWAGAVQIAAVYIGTVIGAGFATGKEIAEFFTRFGLYGLFAICFSGLLFIVFGTKMMEIAIDLRADSYEELNHYLFGKTFAGGVNFLMMAMLIGVCGVMLSGAGAVFQEQLHLSRITGISLTIILTFAVMCTGTKGLLGVNTFVVPLMIAFNLLLMSQSVRAEGFFESFAARPETGQIPHAILRALSYAAFNLALAQAVLVPLAAEVKDKSIVRAGGILGGLFLMLILISSHLSLIMLPDVSTVEIPMAHIVKMSFPAIYSIYVVLIFGEIFTSIIGDVYGLEKQLQKYMPMKSGRMFALILAAIAMISFMHYGALLSFLYPLFGYFSLLFIVMLGYKTIRN</sequence>
<feature type="transmembrane region" description="Helical" evidence="1">
    <location>
        <begin position="77"/>
        <end position="102"/>
    </location>
</feature>
<dbReference type="AlphaFoldDB" id="A0A5J4JLP7"/>
<evidence type="ECO:0000256" key="1">
    <source>
        <dbReference type="SAM" id="Phobius"/>
    </source>
</evidence>
<keyword evidence="1" id="KW-0812">Transmembrane</keyword>
<proteinExistence type="predicted"/>
<organism evidence="2 3">
    <name type="scientific">Weizmannia acidilactici</name>
    <dbReference type="NCBI Taxonomy" id="2607726"/>
    <lineage>
        <taxon>Bacteria</taxon>
        <taxon>Bacillati</taxon>
        <taxon>Bacillota</taxon>
        <taxon>Bacilli</taxon>
        <taxon>Bacillales</taxon>
        <taxon>Bacillaceae</taxon>
        <taxon>Heyndrickxia</taxon>
    </lineage>
</organism>
<dbReference type="PANTHER" id="PTHR37814:SF1">
    <property type="entry name" value="MEMBRANE PROTEIN"/>
    <property type="match status" value="1"/>
</dbReference>
<feature type="transmembrane region" description="Helical" evidence="1">
    <location>
        <begin position="219"/>
        <end position="240"/>
    </location>
</feature>
<feature type="transmembrane region" description="Helical" evidence="1">
    <location>
        <begin position="260"/>
        <end position="284"/>
    </location>
</feature>
<keyword evidence="1" id="KW-0472">Membrane</keyword>
<feature type="transmembrane region" description="Helical" evidence="1">
    <location>
        <begin position="187"/>
        <end position="207"/>
    </location>
</feature>
<name>A0A5J4JLP7_9BACI</name>
<accession>A0A5J4JLP7</accession>
<feature type="transmembrane region" description="Helical" evidence="1">
    <location>
        <begin position="36"/>
        <end position="56"/>
    </location>
</feature>
<feature type="transmembrane region" description="Helical" evidence="1">
    <location>
        <begin position="114"/>
        <end position="132"/>
    </location>
</feature>
<reference evidence="2 3" key="1">
    <citation type="submission" date="2019-09" db="EMBL/GenBank/DDBJ databases">
        <title>Draft genome sequence of Bacillus sp. JC-7.</title>
        <authorList>
            <person name="Tanaka N."/>
            <person name="Shiwa Y."/>
            <person name="Fujita N."/>
            <person name="Tanasupawat S."/>
        </authorList>
    </citation>
    <scope>NUCLEOTIDE SEQUENCE [LARGE SCALE GENOMIC DNA]</scope>
    <source>
        <strain evidence="2 3">JC-7</strain>
    </source>
</reference>
<feature type="transmembrane region" description="Helical" evidence="1">
    <location>
        <begin position="296"/>
        <end position="315"/>
    </location>
</feature>
<dbReference type="RefSeq" id="WP_151681413.1">
    <property type="nucleotide sequence ID" value="NZ_BKZP01000033.1"/>
</dbReference>
<evidence type="ECO:0000313" key="3">
    <source>
        <dbReference type="Proteomes" id="UP000391919"/>
    </source>
</evidence>
<keyword evidence="3" id="KW-1185">Reference proteome</keyword>
<feature type="transmembrane region" description="Helical" evidence="1">
    <location>
        <begin position="321"/>
        <end position="339"/>
    </location>
</feature>
<gene>
    <name evidence="2" type="primary">ykvI</name>
    <name evidence="2" type="ORF">BpJC7_27910</name>
</gene>
<feature type="transmembrane region" description="Helical" evidence="1">
    <location>
        <begin position="139"/>
        <end position="158"/>
    </location>
</feature>
<comment type="caution">
    <text evidence="2">The sequence shown here is derived from an EMBL/GenBank/DDBJ whole genome shotgun (WGS) entry which is preliminary data.</text>
</comment>
<keyword evidence="1" id="KW-1133">Transmembrane helix</keyword>
<dbReference type="Proteomes" id="UP000391919">
    <property type="component" value="Unassembled WGS sequence"/>
</dbReference>
<dbReference type="PANTHER" id="PTHR37814">
    <property type="entry name" value="CONSERVED MEMBRANE PROTEIN"/>
    <property type="match status" value="1"/>
</dbReference>
<evidence type="ECO:0000313" key="2">
    <source>
        <dbReference type="EMBL" id="GER71488.1"/>
    </source>
</evidence>
<protein>
    <submittedName>
        <fullName evidence="2">Membrane protein YkvI</fullName>
    </submittedName>
</protein>